<dbReference type="RefSeq" id="WP_169014084.1">
    <property type="nucleotide sequence ID" value="NZ_JABBJH010000037.1"/>
</dbReference>
<dbReference type="PROSITE" id="PS51118">
    <property type="entry name" value="HTH_HXLR"/>
    <property type="match status" value="1"/>
</dbReference>
<dbReference type="Gene3D" id="1.10.10.10">
    <property type="entry name" value="Winged helix-like DNA-binding domain superfamily/Winged helix DNA-binding domain"/>
    <property type="match status" value="1"/>
</dbReference>
<evidence type="ECO:0000256" key="3">
    <source>
        <dbReference type="ARBA" id="ARBA00023163"/>
    </source>
</evidence>
<dbReference type="InterPro" id="IPR036388">
    <property type="entry name" value="WH-like_DNA-bd_sf"/>
</dbReference>
<reference evidence="5 6" key="1">
    <citation type="submission" date="2020-04" db="EMBL/GenBank/DDBJ databases">
        <authorList>
            <person name="Hitch T.C.A."/>
            <person name="Wylensek D."/>
            <person name="Clavel T."/>
        </authorList>
    </citation>
    <scope>NUCLEOTIDE SEQUENCE [LARGE SCALE GENOMIC DNA]</scope>
    <source>
        <strain evidence="5 6">WCA-386-APC-2A</strain>
    </source>
</reference>
<dbReference type="InterPro" id="IPR002577">
    <property type="entry name" value="HTH_HxlR"/>
</dbReference>
<organism evidence="5 6">
    <name type="scientific">Megasphaera elsdenii</name>
    <dbReference type="NCBI Taxonomy" id="907"/>
    <lineage>
        <taxon>Bacteria</taxon>
        <taxon>Bacillati</taxon>
        <taxon>Bacillota</taxon>
        <taxon>Negativicutes</taxon>
        <taxon>Veillonellales</taxon>
        <taxon>Veillonellaceae</taxon>
        <taxon>Megasphaera</taxon>
    </lineage>
</organism>
<dbReference type="Pfam" id="PF01638">
    <property type="entry name" value="HxlR"/>
    <property type="match status" value="1"/>
</dbReference>
<dbReference type="GO" id="GO:0003677">
    <property type="term" value="F:DNA binding"/>
    <property type="evidence" value="ECO:0007669"/>
    <property type="project" value="UniProtKB-KW"/>
</dbReference>
<dbReference type="AlphaFoldDB" id="A0A848EW64"/>
<dbReference type="SUPFAM" id="SSF46785">
    <property type="entry name" value="Winged helix' DNA-binding domain"/>
    <property type="match status" value="1"/>
</dbReference>
<sequence length="127" mass="14901">MAKKPLPKEENIYETDCPILYVMKLIGQKWKLPILWYLADAENQTLRYRELERKVVGITATMLTKCLRELEQDKFITRKQYSTIPPTVEYSLAERGKTLIPALESVYQWADDQMKKENKIQTSDSLS</sequence>
<dbReference type="PANTHER" id="PTHR33204:SF29">
    <property type="entry name" value="TRANSCRIPTIONAL REGULATOR"/>
    <property type="match status" value="1"/>
</dbReference>
<name>A0A848EW64_MEGEL</name>
<evidence type="ECO:0000256" key="2">
    <source>
        <dbReference type="ARBA" id="ARBA00023125"/>
    </source>
</evidence>
<comment type="caution">
    <text evidence="5">The sequence shown here is derived from an EMBL/GenBank/DDBJ whole genome shotgun (WGS) entry which is preliminary data.</text>
</comment>
<dbReference type="PANTHER" id="PTHR33204">
    <property type="entry name" value="TRANSCRIPTIONAL REGULATOR, MARR FAMILY"/>
    <property type="match status" value="1"/>
</dbReference>
<evidence type="ECO:0000313" key="6">
    <source>
        <dbReference type="Proteomes" id="UP000536773"/>
    </source>
</evidence>
<dbReference type="Proteomes" id="UP000536773">
    <property type="component" value="Unassembled WGS sequence"/>
</dbReference>
<accession>A0A848EW64</accession>
<gene>
    <name evidence="5" type="ORF">HG933_12050</name>
</gene>
<evidence type="ECO:0000256" key="1">
    <source>
        <dbReference type="ARBA" id="ARBA00023015"/>
    </source>
</evidence>
<evidence type="ECO:0000313" key="5">
    <source>
        <dbReference type="EMBL" id="NMK40079.1"/>
    </source>
</evidence>
<feature type="domain" description="HTH hxlR-type" evidence="4">
    <location>
        <begin position="17"/>
        <end position="118"/>
    </location>
</feature>
<keyword evidence="3" id="KW-0804">Transcription</keyword>
<dbReference type="EMBL" id="JABBJH010000037">
    <property type="protein sequence ID" value="NMK40079.1"/>
    <property type="molecule type" value="Genomic_DNA"/>
</dbReference>
<proteinExistence type="predicted"/>
<protein>
    <submittedName>
        <fullName evidence="5">Helix-turn-helix transcriptional regulator</fullName>
    </submittedName>
</protein>
<dbReference type="InterPro" id="IPR036390">
    <property type="entry name" value="WH_DNA-bd_sf"/>
</dbReference>
<evidence type="ECO:0000259" key="4">
    <source>
        <dbReference type="PROSITE" id="PS51118"/>
    </source>
</evidence>
<keyword evidence="2" id="KW-0238">DNA-binding</keyword>
<keyword evidence="1" id="KW-0805">Transcription regulation</keyword>